<dbReference type="Gene3D" id="2.10.230.10">
    <property type="entry name" value="Heat shock protein DnaJ, cysteine-rich domain"/>
    <property type="match status" value="1"/>
</dbReference>
<name>A0ABY5Y576_9BACT</name>
<gene>
    <name evidence="1" type="ORF">JBF11_04765</name>
</gene>
<dbReference type="RefSeq" id="WP_334316231.1">
    <property type="nucleotide sequence ID" value="NZ_CP065938.1"/>
</dbReference>
<proteinExistence type="predicted"/>
<accession>A0ABY5Y576</accession>
<evidence type="ECO:0000313" key="2">
    <source>
        <dbReference type="Proteomes" id="UP001058120"/>
    </source>
</evidence>
<keyword evidence="2" id="KW-1185">Reference proteome</keyword>
<organism evidence="1 2">
    <name type="scientific">Taurinivorans muris</name>
    <dbReference type="NCBI Taxonomy" id="2787751"/>
    <lineage>
        <taxon>Bacteria</taxon>
        <taxon>Pseudomonadati</taxon>
        <taxon>Thermodesulfobacteriota</taxon>
        <taxon>Desulfovibrionia</taxon>
        <taxon>Desulfovibrionales</taxon>
        <taxon>Desulfovibrionaceae</taxon>
        <taxon>Taurinivorans</taxon>
    </lineage>
</organism>
<protein>
    <submittedName>
        <fullName evidence="1">Molecular chaperone DnaJ</fullName>
    </submittedName>
</protein>
<evidence type="ECO:0000313" key="1">
    <source>
        <dbReference type="EMBL" id="UWX06621.1"/>
    </source>
</evidence>
<sequence>MAECPKCNGSGRQSCGVCWGGQRQILCMGCSGRGYIKHEDGTKETCKRCNGAKFYIPLSCPKCDNSIPCPHCNGTGKI</sequence>
<dbReference type="Proteomes" id="UP001058120">
    <property type="component" value="Chromosome"/>
</dbReference>
<dbReference type="EMBL" id="CP065938">
    <property type="protein sequence ID" value="UWX06621.1"/>
    <property type="molecule type" value="Genomic_DNA"/>
</dbReference>
<reference evidence="1" key="1">
    <citation type="submission" date="2020-12" db="EMBL/GenBank/DDBJ databases">
        <title>Taurinivorans muris gen. nov., sp. nov., fundamental and realized metabolic niche of a ubiquitous sulfidogenic bacterium in the murine intestine.</title>
        <authorList>
            <person name="Ye H."/>
            <person name="Hanson B.T."/>
            <person name="Loy A."/>
        </authorList>
    </citation>
    <scope>NUCLEOTIDE SEQUENCE</scope>
    <source>
        <strain evidence="1">LT0009</strain>
    </source>
</reference>